<name>T1BYA1_9ZZZZ</name>
<dbReference type="EMBL" id="AUZZ01002823">
    <property type="protein sequence ID" value="EQD58815.1"/>
    <property type="molecule type" value="Genomic_DNA"/>
</dbReference>
<organism evidence="1">
    <name type="scientific">mine drainage metagenome</name>
    <dbReference type="NCBI Taxonomy" id="410659"/>
    <lineage>
        <taxon>unclassified sequences</taxon>
        <taxon>metagenomes</taxon>
        <taxon>ecological metagenomes</taxon>
    </lineage>
</organism>
<reference evidence="1" key="1">
    <citation type="submission" date="2013-08" db="EMBL/GenBank/DDBJ databases">
        <authorList>
            <person name="Mendez C."/>
            <person name="Richter M."/>
            <person name="Ferrer M."/>
            <person name="Sanchez J."/>
        </authorList>
    </citation>
    <scope>NUCLEOTIDE SEQUENCE</scope>
</reference>
<reference evidence="1" key="2">
    <citation type="journal article" date="2014" name="ISME J.">
        <title>Microbial stratification in low pH oxic and suboxic macroscopic growths along an acid mine drainage.</title>
        <authorList>
            <person name="Mendez-Garcia C."/>
            <person name="Mesa V."/>
            <person name="Sprenger R.R."/>
            <person name="Richter M."/>
            <person name="Diez M.S."/>
            <person name="Solano J."/>
            <person name="Bargiela R."/>
            <person name="Golyshina O.V."/>
            <person name="Manteca A."/>
            <person name="Ramos J.L."/>
            <person name="Gallego J.R."/>
            <person name="Llorente I."/>
            <person name="Martins Dos Santos V.A."/>
            <person name="Jensen O.N."/>
            <person name="Pelaez A.I."/>
            <person name="Sanchez J."/>
            <person name="Ferrer M."/>
        </authorList>
    </citation>
    <scope>NUCLEOTIDE SEQUENCE</scope>
</reference>
<gene>
    <name evidence="1" type="ORF">B2A_04223</name>
</gene>
<protein>
    <submittedName>
        <fullName evidence="1">Transposase related protein (20)</fullName>
    </submittedName>
</protein>
<proteinExistence type="predicted"/>
<dbReference type="AlphaFoldDB" id="T1BYA1"/>
<sequence>MWVPPEIRDPILQHAPTRKSVACFGAVRLSTGQFVRMM</sequence>
<accession>T1BYA1</accession>
<evidence type="ECO:0000313" key="1">
    <source>
        <dbReference type="EMBL" id="EQD58815.1"/>
    </source>
</evidence>
<feature type="non-terminal residue" evidence="1">
    <location>
        <position position="38"/>
    </location>
</feature>
<comment type="caution">
    <text evidence="1">The sequence shown here is derived from an EMBL/GenBank/DDBJ whole genome shotgun (WGS) entry which is preliminary data.</text>
</comment>